<keyword evidence="2" id="KW-0472">Membrane</keyword>
<dbReference type="GO" id="GO:0006813">
    <property type="term" value="P:potassium ion transport"/>
    <property type="evidence" value="ECO:0007669"/>
    <property type="project" value="InterPro"/>
</dbReference>
<dbReference type="SUPFAM" id="SSF51735">
    <property type="entry name" value="NAD(P)-binding Rossmann-fold domains"/>
    <property type="match status" value="2"/>
</dbReference>
<feature type="domain" description="RCK N-terminal" evidence="3">
    <location>
        <begin position="332"/>
        <end position="431"/>
    </location>
</feature>
<evidence type="ECO:0000259" key="3">
    <source>
        <dbReference type="Pfam" id="PF02254"/>
    </source>
</evidence>
<dbReference type="RefSeq" id="WP_187578186.1">
    <property type="nucleotide sequence ID" value="NZ_CP060713.1"/>
</dbReference>
<evidence type="ECO:0000313" key="6">
    <source>
        <dbReference type="Proteomes" id="UP000515947"/>
    </source>
</evidence>
<gene>
    <name evidence="5" type="ORF">H9L09_17945</name>
</gene>
<evidence type="ECO:0000259" key="4">
    <source>
        <dbReference type="Pfam" id="PF07885"/>
    </source>
</evidence>
<feature type="transmembrane region" description="Helical" evidence="2">
    <location>
        <begin position="85"/>
        <end position="104"/>
    </location>
</feature>
<dbReference type="PANTHER" id="PTHR43833">
    <property type="entry name" value="POTASSIUM CHANNEL PROTEIN 2-RELATED-RELATED"/>
    <property type="match status" value="1"/>
</dbReference>
<evidence type="ECO:0000313" key="5">
    <source>
        <dbReference type="EMBL" id="QNN52344.1"/>
    </source>
</evidence>
<evidence type="ECO:0000256" key="1">
    <source>
        <dbReference type="ARBA" id="ARBA00004651"/>
    </source>
</evidence>
<dbReference type="Proteomes" id="UP000515947">
    <property type="component" value="Chromosome"/>
</dbReference>
<feature type="transmembrane region" description="Helical" evidence="2">
    <location>
        <begin position="116"/>
        <end position="139"/>
    </location>
</feature>
<keyword evidence="2" id="KW-1133">Transmembrane helix</keyword>
<proteinExistence type="predicted"/>
<comment type="subcellular location">
    <subcellularLocation>
        <location evidence="1">Cell membrane</location>
        <topology evidence="1">Multi-pass membrane protein</topology>
    </subcellularLocation>
</comment>
<dbReference type="EMBL" id="CP060713">
    <property type="protein sequence ID" value="QNN52344.1"/>
    <property type="molecule type" value="Genomic_DNA"/>
</dbReference>
<dbReference type="Pfam" id="PF02254">
    <property type="entry name" value="TrkA_N"/>
    <property type="match status" value="2"/>
</dbReference>
<dbReference type="Pfam" id="PF07885">
    <property type="entry name" value="Ion_trans_2"/>
    <property type="match status" value="1"/>
</dbReference>
<keyword evidence="2" id="KW-0812">Transmembrane</keyword>
<dbReference type="InterPro" id="IPR013099">
    <property type="entry name" value="K_chnl_dom"/>
</dbReference>
<feature type="domain" description="RCK N-terminal" evidence="3">
    <location>
        <begin position="167"/>
        <end position="287"/>
    </location>
</feature>
<sequence>MANPLLAFVVRVFSDRQDEPSAAAGKQTEAVSLPDLDGPQSSAGIFLVLRRMRAPLIVLIVVFAVSVLGLTLVPGEDPQGRPHHMSMFDAFYFMSYTATTIGFGELPHAFTAAQRMWVTFSIFLSVIGWAYAVGSLLALMQDRAFRRTLARRRFVRQVRHLREPFLVLVGYGNATKRLARSLDAMGRRLVIVESDESRVARVDLDSYRADIPALLGDARDTGNLAMAGIGSGYCEGVVTLTPDDDTNLDVTMTTALLRPDLPVIARANSRDAAQRMATFGEPQVVNPFDRFGDHLRILHRSPSEYQLMMWLTSTPGTPLPRRHAPLPRGRWVVFGYGRFGQELASDLRAEGLQVAVIEERQTIEQDMRAIEAAVVGSVELAPAVAFVAATESDTTNLWLIEAARRSNPEIFTVALQNRAANAPLFEAVGLDFGMQPAEVLAHEVLARLANPLLISFLRQVPRQGEEWAADLLARLGDRCGAGTPDIWQVRLDAEEAPALSSWLADGDLRLGDLLSSPDGRETLLDAVPIALVRDGDTVVGPTDDQVLRGGDELLLAGHSAARRSLDITLSHEPTAAYVIEGRFVPSGWLWRRLSRHDDDRHVPLNG</sequence>
<feature type="domain" description="Potassium channel" evidence="4">
    <location>
        <begin position="58"/>
        <end position="140"/>
    </location>
</feature>
<reference evidence="5 6" key="1">
    <citation type="submission" date="2020-08" db="EMBL/GenBank/DDBJ databases">
        <title>Genome sequence of Nocardioides mesophilus KACC 16243T.</title>
        <authorList>
            <person name="Hyun D.-W."/>
            <person name="Bae J.-W."/>
        </authorList>
    </citation>
    <scope>NUCLEOTIDE SEQUENCE [LARGE SCALE GENOMIC DNA]</scope>
    <source>
        <strain evidence="5 6">KACC 16243</strain>
    </source>
</reference>
<dbReference type="AlphaFoldDB" id="A0A7G9R9R9"/>
<dbReference type="KEGG" id="nmes:H9L09_17945"/>
<dbReference type="SUPFAM" id="SSF81324">
    <property type="entry name" value="Voltage-gated potassium channels"/>
    <property type="match status" value="1"/>
</dbReference>
<dbReference type="Gene3D" id="3.40.50.720">
    <property type="entry name" value="NAD(P)-binding Rossmann-like Domain"/>
    <property type="match status" value="2"/>
</dbReference>
<dbReference type="SUPFAM" id="SSF116726">
    <property type="entry name" value="TrkA C-terminal domain-like"/>
    <property type="match status" value="1"/>
</dbReference>
<dbReference type="InterPro" id="IPR036291">
    <property type="entry name" value="NAD(P)-bd_dom_sf"/>
</dbReference>
<dbReference type="InterPro" id="IPR036721">
    <property type="entry name" value="RCK_C_sf"/>
</dbReference>
<protein>
    <submittedName>
        <fullName evidence="5">NAD-binding protein</fullName>
    </submittedName>
</protein>
<dbReference type="PANTHER" id="PTHR43833:SF9">
    <property type="entry name" value="POTASSIUM CHANNEL PROTEIN YUGO-RELATED"/>
    <property type="match status" value="1"/>
</dbReference>
<feature type="transmembrane region" description="Helical" evidence="2">
    <location>
        <begin position="54"/>
        <end position="73"/>
    </location>
</feature>
<accession>A0A7G9R9R9</accession>
<keyword evidence="6" id="KW-1185">Reference proteome</keyword>
<name>A0A7G9R9R9_9ACTN</name>
<dbReference type="InterPro" id="IPR050721">
    <property type="entry name" value="Trk_Ktr_HKT_K-transport"/>
</dbReference>
<evidence type="ECO:0000256" key="2">
    <source>
        <dbReference type="SAM" id="Phobius"/>
    </source>
</evidence>
<organism evidence="5 6">
    <name type="scientific">Nocardioides mesophilus</name>
    <dbReference type="NCBI Taxonomy" id="433659"/>
    <lineage>
        <taxon>Bacteria</taxon>
        <taxon>Bacillati</taxon>
        <taxon>Actinomycetota</taxon>
        <taxon>Actinomycetes</taxon>
        <taxon>Propionibacteriales</taxon>
        <taxon>Nocardioidaceae</taxon>
        <taxon>Nocardioides</taxon>
    </lineage>
</organism>
<dbReference type="Gene3D" id="1.10.287.70">
    <property type="match status" value="1"/>
</dbReference>
<dbReference type="InterPro" id="IPR003148">
    <property type="entry name" value="RCK_N"/>
</dbReference>
<dbReference type="GO" id="GO:0005886">
    <property type="term" value="C:plasma membrane"/>
    <property type="evidence" value="ECO:0007669"/>
    <property type="project" value="UniProtKB-SubCell"/>
</dbReference>